<name>A0A5J4PKZ2_9ZZZZ</name>
<gene>
    <name evidence="2" type="ORF">EZS27_039009</name>
</gene>
<evidence type="ECO:0000313" key="2">
    <source>
        <dbReference type="EMBL" id="KAA6309508.1"/>
    </source>
</evidence>
<protein>
    <recommendedName>
        <fullName evidence="1">Helix-turn-helix domain-containing protein</fullName>
    </recommendedName>
</protein>
<dbReference type="PANTHER" id="PTHR34585:SF22">
    <property type="entry name" value="HELIX-TURN-HELIX DOMAIN-CONTAINING PROTEIN"/>
    <property type="match status" value="1"/>
</dbReference>
<dbReference type="AlphaFoldDB" id="A0A5J4PKZ2"/>
<comment type="caution">
    <text evidence="2">The sequence shown here is derived from an EMBL/GenBank/DDBJ whole genome shotgun (WGS) entry which is preliminary data.</text>
</comment>
<dbReference type="EMBL" id="SNRY01007909">
    <property type="protein sequence ID" value="KAA6309508.1"/>
    <property type="molecule type" value="Genomic_DNA"/>
</dbReference>
<dbReference type="InterPro" id="IPR041657">
    <property type="entry name" value="HTH_17"/>
</dbReference>
<organism evidence="2">
    <name type="scientific">termite gut metagenome</name>
    <dbReference type="NCBI Taxonomy" id="433724"/>
    <lineage>
        <taxon>unclassified sequences</taxon>
        <taxon>metagenomes</taxon>
        <taxon>organismal metagenomes</taxon>
    </lineage>
</organism>
<proteinExistence type="predicted"/>
<feature type="domain" description="Helix-turn-helix" evidence="1">
    <location>
        <begin position="38"/>
        <end position="86"/>
    </location>
</feature>
<evidence type="ECO:0000259" key="1">
    <source>
        <dbReference type="Pfam" id="PF12728"/>
    </source>
</evidence>
<sequence>MVAIEGRTFGEMKQRFEAFIKQVQTLCGDRDKREKEKWLTNNDICQFLHISLRTLQSYRDNGTLPYSQIGRKCYYKASDIESLISQSQIEK</sequence>
<dbReference type="SUPFAM" id="SSF46955">
    <property type="entry name" value="Putative DNA-binding domain"/>
    <property type="match status" value="1"/>
</dbReference>
<dbReference type="PANTHER" id="PTHR34585">
    <property type="match status" value="1"/>
</dbReference>
<dbReference type="InterPro" id="IPR009061">
    <property type="entry name" value="DNA-bd_dom_put_sf"/>
</dbReference>
<reference evidence="2" key="1">
    <citation type="submission" date="2019-03" db="EMBL/GenBank/DDBJ databases">
        <title>Single cell metagenomics reveals metabolic interactions within the superorganism composed of flagellate Streblomastix strix and complex community of Bacteroidetes bacteria on its surface.</title>
        <authorList>
            <person name="Treitli S.C."/>
            <person name="Kolisko M."/>
            <person name="Husnik F."/>
            <person name="Keeling P."/>
            <person name="Hampl V."/>
        </authorList>
    </citation>
    <scope>NUCLEOTIDE SEQUENCE</scope>
    <source>
        <strain evidence="2">STM</strain>
    </source>
</reference>
<accession>A0A5J4PKZ2</accession>
<dbReference type="Pfam" id="PF12728">
    <property type="entry name" value="HTH_17"/>
    <property type="match status" value="1"/>
</dbReference>